<proteinExistence type="predicted"/>
<evidence type="ECO:0000313" key="2">
    <source>
        <dbReference type="EMBL" id="CAF1070919.1"/>
    </source>
</evidence>
<gene>
    <name evidence="2" type="ORF">CJN711_LOCUS5709</name>
</gene>
<evidence type="ECO:0000313" key="3">
    <source>
        <dbReference type="Proteomes" id="UP000663855"/>
    </source>
</evidence>
<feature type="non-terminal residue" evidence="2">
    <location>
        <position position="1"/>
    </location>
</feature>
<sequence>STTTTNGIEYPYGNYTNFIGPFALPANGNSNNKPTSSSSTRSVDSSSTR</sequence>
<feature type="non-terminal residue" evidence="2">
    <location>
        <position position="49"/>
    </location>
</feature>
<organism evidence="2 3">
    <name type="scientific">Rotaria magnacalcarata</name>
    <dbReference type="NCBI Taxonomy" id="392030"/>
    <lineage>
        <taxon>Eukaryota</taxon>
        <taxon>Metazoa</taxon>
        <taxon>Spiralia</taxon>
        <taxon>Gnathifera</taxon>
        <taxon>Rotifera</taxon>
        <taxon>Eurotatoria</taxon>
        <taxon>Bdelloidea</taxon>
        <taxon>Philodinida</taxon>
        <taxon>Philodinidae</taxon>
        <taxon>Rotaria</taxon>
    </lineage>
</organism>
<evidence type="ECO:0000256" key="1">
    <source>
        <dbReference type="SAM" id="MobiDB-lite"/>
    </source>
</evidence>
<accession>A0A814LVL5</accession>
<protein>
    <submittedName>
        <fullName evidence="2">Uncharacterized protein</fullName>
    </submittedName>
</protein>
<feature type="compositionally biased region" description="Low complexity" evidence="1">
    <location>
        <begin position="29"/>
        <end position="49"/>
    </location>
</feature>
<name>A0A814LVL5_9BILA</name>
<dbReference type="AlphaFoldDB" id="A0A814LVL5"/>
<dbReference type="Proteomes" id="UP000663855">
    <property type="component" value="Unassembled WGS sequence"/>
</dbReference>
<feature type="region of interest" description="Disordered" evidence="1">
    <location>
        <begin position="21"/>
        <end position="49"/>
    </location>
</feature>
<dbReference type="EMBL" id="CAJNOV010001626">
    <property type="protein sequence ID" value="CAF1070919.1"/>
    <property type="molecule type" value="Genomic_DNA"/>
</dbReference>
<reference evidence="2" key="1">
    <citation type="submission" date="2021-02" db="EMBL/GenBank/DDBJ databases">
        <authorList>
            <person name="Nowell W R."/>
        </authorList>
    </citation>
    <scope>NUCLEOTIDE SEQUENCE</scope>
</reference>
<comment type="caution">
    <text evidence="2">The sequence shown here is derived from an EMBL/GenBank/DDBJ whole genome shotgun (WGS) entry which is preliminary data.</text>
</comment>